<evidence type="ECO:0000313" key="4">
    <source>
        <dbReference type="Proteomes" id="UP001164459"/>
    </source>
</evidence>
<evidence type="ECO:0000256" key="1">
    <source>
        <dbReference type="SAM" id="MobiDB-lite"/>
    </source>
</evidence>
<feature type="signal peptide" evidence="2">
    <location>
        <begin position="1"/>
        <end position="22"/>
    </location>
</feature>
<accession>A0ABY7HDB4</accession>
<dbReference type="RefSeq" id="WP_269039620.1">
    <property type="nucleotide sequence ID" value="NZ_CP114040.1"/>
</dbReference>
<gene>
    <name evidence="3" type="ORF">O0S08_14005</name>
</gene>
<feature type="chain" id="PRO_5047312860" evidence="2">
    <location>
        <begin position="23"/>
        <end position="402"/>
    </location>
</feature>
<dbReference type="PROSITE" id="PS51257">
    <property type="entry name" value="PROKAR_LIPOPROTEIN"/>
    <property type="match status" value="1"/>
</dbReference>
<feature type="region of interest" description="Disordered" evidence="1">
    <location>
        <begin position="21"/>
        <end position="74"/>
    </location>
</feature>
<organism evidence="3 4">
    <name type="scientific">Nannocystis punicea</name>
    <dbReference type="NCBI Taxonomy" id="2995304"/>
    <lineage>
        <taxon>Bacteria</taxon>
        <taxon>Pseudomonadati</taxon>
        <taxon>Myxococcota</taxon>
        <taxon>Polyangia</taxon>
        <taxon>Nannocystales</taxon>
        <taxon>Nannocystaceae</taxon>
        <taxon>Nannocystis</taxon>
    </lineage>
</organism>
<feature type="compositionally biased region" description="Polar residues" evidence="1">
    <location>
        <begin position="55"/>
        <end position="72"/>
    </location>
</feature>
<evidence type="ECO:0000313" key="3">
    <source>
        <dbReference type="EMBL" id="WAS97257.1"/>
    </source>
</evidence>
<proteinExistence type="predicted"/>
<dbReference type="Proteomes" id="UP001164459">
    <property type="component" value="Chromosome"/>
</dbReference>
<protein>
    <submittedName>
        <fullName evidence="3">Uncharacterized protein</fullName>
    </submittedName>
</protein>
<name>A0ABY7HDB4_9BACT</name>
<keyword evidence="4" id="KW-1185">Reference proteome</keyword>
<evidence type="ECO:0000256" key="2">
    <source>
        <dbReference type="SAM" id="SignalP"/>
    </source>
</evidence>
<reference evidence="3" key="1">
    <citation type="submission" date="2022-11" db="EMBL/GenBank/DDBJ databases">
        <title>Minimal conservation of predation-associated metabolite biosynthetic gene clusters underscores biosynthetic potential of Myxococcota including descriptions for ten novel species: Archangium lansinium sp. nov., Myxococcus landrumus sp. nov., Nannocystis bai.</title>
        <authorList>
            <person name="Ahearne A."/>
            <person name="Stevens C."/>
            <person name="Dowd S."/>
        </authorList>
    </citation>
    <scope>NUCLEOTIDE SEQUENCE</scope>
    <source>
        <strain evidence="3">Fl3</strain>
    </source>
</reference>
<keyword evidence="2" id="KW-0732">Signal</keyword>
<sequence length="402" mass="43178">MSREPWLAALALLLLAACPSPAGERQTTPGAPAPASPQSQAPPATPPPQVKADPSESSQRPEAPTQPDSQDTAPDLEHFVFPAKSACPGGLDIPEFDPAKAPWWDKLTGAQRIAFLRSGAHKHWSAVTDSPIVLHRVETGLVLRSVDGCWRQELSTERLGELRIDGPSGLAWHWDPKGLLLVDLWNPGAPVPVLTDRVAARDLAIVDSDGSVLMQLKDHLGEPPGPAAPRARLRWSTTPGFEPAKSDDVALALAPAGERWLVENLSRQAPGPRTARFSVHPAHELAAESRCKDPSVCGGAAPFGASNLEYISYSDADEEAPRCALFDPTAGVWYRDETRAVQATDPRQFEGGGVGCETRWEFDITGRAYVDGARVCVSTQCVRPEGEALGFVRGSVFIFATF</sequence>
<dbReference type="EMBL" id="CP114040">
    <property type="protein sequence ID" value="WAS97257.1"/>
    <property type="molecule type" value="Genomic_DNA"/>
</dbReference>